<dbReference type="EMBL" id="ML170183">
    <property type="protein sequence ID" value="TDL21122.1"/>
    <property type="molecule type" value="Genomic_DNA"/>
</dbReference>
<dbReference type="AlphaFoldDB" id="A0A4Y7Q1T3"/>
<reference evidence="1 2" key="1">
    <citation type="submission" date="2018-06" db="EMBL/GenBank/DDBJ databases">
        <title>A transcriptomic atlas of mushroom development highlights an independent origin of complex multicellularity.</title>
        <authorList>
            <consortium name="DOE Joint Genome Institute"/>
            <person name="Krizsan K."/>
            <person name="Almasi E."/>
            <person name="Merenyi Z."/>
            <person name="Sahu N."/>
            <person name="Viragh M."/>
            <person name="Koszo T."/>
            <person name="Mondo S."/>
            <person name="Kiss B."/>
            <person name="Balint B."/>
            <person name="Kues U."/>
            <person name="Barry K."/>
            <person name="Hegedus J.C."/>
            <person name="Henrissat B."/>
            <person name="Johnson J."/>
            <person name="Lipzen A."/>
            <person name="Ohm R."/>
            <person name="Nagy I."/>
            <person name="Pangilinan J."/>
            <person name="Yan J."/>
            <person name="Xiong Y."/>
            <person name="Grigoriev I.V."/>
            <person name="Hibbett D.S."/>
            <person name="Nagy L.G."/>
        </authorList>
    </citation>
    <scope>NUCLEOTIDE SEQUENCE [LARGE SCALE GENOMIC DNA]</scope>
    <source>
        <strain evidence="1 2">SZMC22713</strain>
    </source>
</reference>
<proteinExistence type="predicted"/>
<name>A0A4Y7Q1T3_9AGAM</name>
<dbReference type="VEuPathDB" id="FungiDB:BD410DRAFT_316070"/>
<evidence type="ECO:0000313" key="1">
    <source>
        <dbReference type="EMBL" id="TDL21122.1"/>
    </source>
</evidence>
<keyword evidence="2" id="KW-1185">Reference proteome</keyword>
<protein>
    <submittedName>
        <fullName evidence="1">Uncharacterized protein</fullName>
    </submittedName>
</protein>
<gene>
    <name evidence="1" type="ORF">BD410DRAFT_316070</name>
</gene>
<evidence type="ECO:0000313" key="2">
    <source>
        <dbReference type="Proteomes" id="UP000294933"/>
    </source>
</evidence>
<sequence length="147" mass="16796">MCRFCFQLPVHSPHFVSIVDQALTTGDVHQLRRKLVGVACLYFRQINSRFSEWAICIVRDSLFLLLLLYSICCSGRTNAMACLRIAMLTSFNEFSIFARLARARIIRWLSKAGLVSFMHRSWPSQCLERTVVPLQSSAAFPLGIRSH</sequence>
<organism evidence="1 2">
    <name type="scientific">Rickenella mellea</name>
    <dbReference type="NCBI Taxonomy" id="50990"/>
    <lineage>
        <taxon>Eukaryota</taxon>
        <taxon>Fungi</taxon>
        <taxon>Dikarya</taxon>
        <taxon>Basidiomycota</taxon>
        <taxon>Agaricomycotina</taxon>
        <taxon>Agaricomycetes</taxon>
        <taxon>Hymenochaetales</taxon>
        <taxon>Rickenellaceae</taxon>
        <taxon>Rickenella</taxon>
    </lineage>
</organism>
<accession>A0A4Y7Q1T3</accession>
<dbReference type="Proteomes" id="UP000294933">
    <property type="component" value="Unassembled WGS sequence"/>
</dbReference>